<dbReference type="RefSeq" id="XP_003319543.2">
    <property type="nucleotide sequence ID" value="XM_003319495.2"/>
</dbReference>
<reference evidence="2" key="2">
    <citation type="journal article" date="2011" name="Proc. Natl. Acad. Sci. U.S.A.">
        <title>Obligate biotrophy features unraveled by the genomic analysis of rust fungi.</title>
        <authorList>
            <person name="Duplessis S."/>
            <person name="Cuomo C.A."/>
            <person name="Lin Y.-C."/>
            <person name="Aerts A."/>
            <person name="Tisserant E."/>
            <person name="Veneault-Fourrey C."/>
            <person name="Joly D.L."/>
            <person name="Hacquard S."/>
            <person name="Amselem J."/>
            <person name="Cantarel B.L."/>
            <person name="Chiu R."/>
            <person name="Coutinho P.M."/>
            <person name="Feau N."/>
            <person name="Field M."/>
            <person name="Frey P."/>
            <person name="Gelhaye E."/>
            <person name="Goldberg J."/>
            <person name="Grabherr M.G."/>
            <person name="Kodira C.D."/>
            <person name="Kohler A."/>
            <person name="Kuees U."/>
            <person name="Lindquist E.A."/>
            <person name="Lucas S.M."/>
            <person name="Mago R."/>
            <person name="Mauceli E."/>
            <person name="Morin E."/>
            <person name="Murat C."/>
            <person name="Pangilinan J.L."/>
            <person name="Park R."/>
            <person name="Pearson M."/>
            <person name="Quesneville H."/>
            <person name="Rouhier N."/>
            <person name="Sakthikumar S."/>
            <person name="Salamov A.A."/>
            <person name="Schmutz J."/>
            <person name="Selles B."/>
            <person name="Shapiro H."/>
            <person name="Tanguay P."/>
            <person name="Tuskan G.A."/>
            <person name="Henrissat B."/>
            <person name="Van de Peer Y."/>
            <person name="Rouze P."/>
            <person name="Ellis J.G."/>
            <person name="Dodds P.N."/>
            <person name="Schein J.E."/>
            <person name="Zhong S."/>
            <person name="Hamelin R.C."/>
            <person name="Grigoriev I.V."/>
            <person name="Szabo L.J."/>
            <person name="Martin F."/>
        </authorList>
    </citation>
    <scope>NUCLEOTIDE SEQUENCE [LARGE SCALE GENOMIC DNA]</scope>
    <source>
        <strain evidence="2">CRL 75-36-700-3 / race SCCL</strain>
    </source>
</reference>
<gene>
    <name evidence="1" type="ORF">PGTG_01717</name>
</gene>
<organism evidence="1 2">
    <name type="scientific">Puccinia graminis f. sp. tritici (strain CRL 75-36-700-3 / race SCCL)</name>
    <name type="common">Black stem rust fungus</name>
    <dbReference type="NCBI Taxonomy" id="418459"/>
    <lineage>
        <taxon>Eukaryota</taxon>
        <taxon>Fungi</taxon>
        <taxon>Dikarya</taxon>
        <taxon>Basidiomycota</taxon>
        <taxon>Pucciniomycotina</taxon>
        <taxon>Pucciniomycetes</taxon>
        <taxon>Pucciniales</taxon>
        <taxon>Pucciniaceae</taxon>
        <taxon>Puccinia</taxon>
    </lineage>
</organism>
<dbReference type="GeneID" id="10547566"/>
<sequence length="240" mass="27780">MTWSFFYFFFVQRSGLNPDCSFPLQQAGYPPAHQAVVATVADGPAAAAVHYFCWWVPWEKTPLGLLSKPTEKHLSNVFQTHMITRFQRLPLQVVKPSEKRLRKPPAAVWARRTMCSFDLRKLAPRRSHQARGRRLLTNVLARLIRHSLQAERGEHLLNLPKLAPRRSHQARGRRLLTNVLARLIRHSLQAERGEHLLNLPKLAPRRSHQARGRRLLTNVLARLINRSSRAQGHRRYYNGV</sequence>
<name>E3JSU9_PUCGT</name>
<protein>
    <submittedName>
        <fullName evidence="1">Uncharacterized protein</fullName>
    </submittedName>
</protein>
<keyword evidence="2" id="KW-1185">Reference proteome</keyword>
<dbReference type="HOGENOM" id="CLU_1156874_0_0_1"/>
<proteinExistence type="predicted"/>
<dbReference type="KEGG" id="pgr:PGTG_01717"/>
<accession>E3JSU9</accession>
<evidence type="ECO:0000313" key="1">
    <source>
        <dbReference type="EMBL" id="EFP75124.2"/>
    </source>
</evidence>
<dbReference type="AlphaFoldDB" id="E3JSU9"/>
<dbReference type="Proteomes" id="UP000008783">
    <property type="component" value="Unassembled WGS sequence"/>
</dbReference>
<dbReference type="VEuPathDB" id="FungiDB:PGTG_01717"/>
<dbReference type="InParanoid" id="E3JSU9"/>
<evidence type="ECO:0000313" key="2">
    <source>
        <dbReference type="Proteomes" id="UP000008783"/>
    </source>
</evidence>
<reference key="1">
    <citation type="submission" date="2007-01" db="EMBL/GenBank/DDBJ databases">
        <title>The Genome Sequence of Puccinia graminis f. sp. tritici Strain CRL 75-36-700-3.</title>
        <authorList>
            <consortium name="The Broad Institute Genome Sequencing Platform"/>
            <person name="Birren B."/>
            <person name="Lander E."/>
            <person name="Galagan J."/>
            <person name="Nusbaum C."/>
            <person name="Devon K."/>
            <person name="Cuomo C."/>
            <person name="Jaffe D."/>
            <person name="Butler J."/>
            <person name="Alvarez P."/>
            <person name="Gnerre S."/>
            <person name="Grabherr M."/>
            <person name="Mauceli E."/>
            <person name="Brockman W."/>
            <person name="Young S."/>
            <person name="LaButti K."/>
            <person name="Sykes S."/>
            <person name="DeCaprio D."/>
            <person name="Crawford M."/>
            <person name="Koehrsen M."/>
            <person name="Engels R."/>
            <person name="Montgomery P."/>
            <person name="Pearson M."/>
            <person name="Howarth C."/>
            <person name="Larson L."/>
            <person name="White J."/>
            <person name="Zeng Q."/>
            <person name="Kodira C."/>
            <person name="Yandava C."/>
            <person name="Alvarado L."/>
            <person name="O'Leary S."/>
            <person name="Szabo L."/>
            <person name="Dean R."/>
            <person name="Schein J."/>
        </authorList>
    </citation>
    <scope>NUCLEOTIDE SEQUENCE</scope>
    <source>
        <strain>CRL 75-36-700-3</strain>
    </source>
</reference>
<dbReference type="EMBL" id="DS178263">
    <property type="protein sequence ID" value="EFP75124.2"/>
    <property type="molecule type" value="Genomic_DNA"/>
</dbReference>